<name>A0A6L3UZP3_9BACI</name>
<evidence type="ECO:0000256" key="6">
    <source>
        <dbReference type="ARBA" id="ARBA00023306"/>
    </source>
</evidence>
<keyword evidence="3 8" id="KW-0132">Cell division</keyword>
<dbReference type="EMBL" id="WBOS01000016">
    <property type="protein sequence ID" value="KAB2329966.1"/>
    <property type="molecule type" value="Genomic_DNA"/>
</dbReference>
<evidence type="ECO:0000259" key="11">
    <source>
        <dbReference type="Pfam" id="PF08245"/>
    </source>
</evidence>
<evidence type="ECO:0000256" key="3">
    <source>
        <dbReference type="ARBA" id="ARBA00022618"/>
    </source>
</evidence>
<evidence type="ECO:0000256" key="5">
    <source>
        <dbReference type="ARBA" id="ARBA00022984"/>
    </source>
</evidence>
<dbReference type="Proteomes" id="UP000481030">
    <property type="component" value="Unassembled WGS sequence"/>
</dbReference>
<evidence type="ECO:0000259" key="9">
    <source>
        <dbReference type="Pfam" id="PF01225"/>
    </source>
</evidence>
<dbReference type="InterPro" id="IPR036615">
    <property type="entry name" value="Mur_ligase_C_dom_sf"/>
</dbReference>
<dbReference type="SUPFAM" id="SSF53623">
    <property type="entry name" value="MurD-like peptide ligases, catalytic domain"/>
    <property type="match status" value="1"/>
</dbReference>
<dbReference type="GO" id="GO:0005737">
    <property type="term" value="C:cytoplasm"/>
    <property type="evidence" value="ECO:0007669"/>
    <property type="project" value="UniProtKB-SubCell"/>
</dbReference>
<dbReference type="Gene3D" id="3.90.190.20">
    <property type="entry name" value="Mur ligase, C-terminal domain"/>
    <property type="match status" value="1"/>
</dbReference>
<keyword evidence="4 8" id="KW-0133">Cell shape</keyword>
<feature type="domain" description="Mur ligase C-terminal" evidence="10">
    <location>
        <begin position="341"/>
        <end position="474"/>
    </location>
</feature>
<dbReference type="InterPro" id="IPR000713">
    <property type="entry name" value="Mur_ligase_N"/>
</dbReference>
<dbReference type="NCBIfam" id="TIGR01085">
    <property type="entry name" value="murE"/>
    <property type="match status" value="1"/>
</dbReference>
<dbReference type="PANTHER" id="PTHR23135">
    <property type="entry name" value="MUR LIGASE FAMILY MEMBER"/>
    <property type="match status" value="1"/>
</dbReference>
<evidence type="ECO:0000256" key="8">
    <source>
        <dbReference type="RuleBase" id="RU004135"/>
    </source>
</evidence>
<keyword evidence="13" id="KW-1185">Reference proteome</keyword>
<keyword evidence="6 8" id="KW-0131">Cell cycle</keyword>
<gene>
    <name evidence="12" type="primary">murE</name>
    <name evidence="12" type="ORF">F7731_21115</name>
</gene>
<evidence type="ECO:0000256" key="7">
    <source>
        <dbReference type="ARBA" id="ARBA00023316"/>
    </source>
</evidence>
<proteinExistence type="inferred from homology"/>
<dbReference type="SUPFAM" id="SSF63418">
    <property type="entry name" value="MurE/MurF N-terminal domain"/>
    <property type="match status" value="1"/>
</dbReference>
<dbReference type="OrthoDB" id="9800958at2"/>
<dbReference type="GO" id="GO:0016881">
    <property type="term" value="F:acid-amino acid ligase activity"/>
    <property type="evidence" value="ECO:0007669"/>
    <property type="project" value="InterPro"/>
</dbReference>
<dbReference type="GO" id="GO:0051301">
    <property type="term" value="P:cell division"/>
    <property type="evidence" value="ECO:0007669"/>
    <property type="project" value="UniProtKB-KW"/>
</dbReference>
<reference evidence="12 13" key="1">
    <citation type="journal article" date="2016" name="Antonie Van Leeuwenhoek">
        <title>Bacillus depressus sp. nov., isolated from soil of a sunflower field.</title>
        <authorList>
            <person name="Wei X."/>
            <person name="Xin D."/>
            <person name="Xin Y."/>
            <person name="Zhang H."/>
            <person name="Wang T."/>
            <person name="Zhang J."/>
        </authorList>
    </citation>
    <scope>NUCLEOTIDE SEQUENCE [LARGE SCALE GENOMIC DNA]</scope>
    <source>
        <strain evidence="12 13">BZ1</strain>
    </source>
</reference>
<dbReference type="Gene3D" id="3.40.1390.10">
    <property type="entry name" value="MurE/MurF, N-terminal domain"/>
    <property type="match status" value="1"/>
</dbReference>
<dbReference type="Pfam" id="PF02875">
    <property type="entry name" value="Mur_ligase_C"/>
    <property type="match status" value="1"/>
</dbReference>
<feature type="domain" description="Mur ligase N-terminal catalytic" evidence="9">
    <location>
        <begin position="23"/>
        <end position="70"/>
    </location>
</feature>
<dbReference type="SUPFAM" id="SSF53244">
    <property type="entry name" value="MurD-like peptide ligases, peptide-binding domain"/>
    <property type="match status" value="1"/>
</dbReference>
<dbReference type="GO" id="GO:0005524">
    <property type="term" value="F:ATP binding"/>
    <property type="evidence" value="ECO:0007669"/>
    <property type="project" value="InterPro"/>
</dbReference>
<keyword evidence="5 8" id="KW-0573">Peptidoglycan synthesis</keyword>
<dbReference type="GO" id="GO:0071555">
    <property type="term" value="P:cell wall organization"/>
    <property type="evidence" value="ECO:0007669"/>
    <property type="project" value="UniProtKB-KW"/>
</dbReference>
<dbReference type="GO" id="GO:0008360">
    <property type="term" value="P:regulation of cell shape"/>
    <property type="evidence" value="ECO:0007669"/>
    <property type="project" value="UniProtKB-KW"/>
</dbReference>
<evidence type="ECO:0000256" key="2">
    <source>
        <dbReference type="ARBA" id="ARBA00005898"/>
    </source>
</evidence>
<comment type="similarity">
    <text evidence="2">Belongs to the MurCDEF family. MurE subfamily.</text>
</comment>
<dbReference type="Pfam" id="PF08245">
    <property type="entry name" value="Mur_ligase_M"/>
    <property type="match status" value="1"/>
</dbReference>
<organism evidence="12 13">
    <name type="scientific">Cytobacillus depressus</name>
    <dbReference type="NCBI Taxonomy" id="1602942"/>
    <lineage>
        <taxon>Bacteria</taxon>
        <taxon>Bacillati</taxon>
        <taxon>Bacillota</taxon>
        <taxon>Bacilli</taxon>
        <taxon>Bacillales</taxon>
        <taxon>Bacillaceae</taxon>
        <taxon>Cytobacillus</taxon>
    </lineage>
</organism>
<dbReference type="RefSeq" id="WP_151536780.1">
    <property type="nucleotide sequence ID" value="NZ_WBOS01000016.1"/>
</dbReference>
<dbReference type="InterPro" id="IPR013221">
    <property type="entry name" value="Mur_ligase_cen"/>
</dbReference>
<keyword evidence="7 8" id="KW-0961">Cell wall biogenesis/degradation</keyword>
<dbReference type="Gene3D" id="3.40.1190.10">
    <property type="entry name" value="Mur-like, catalytic domain"/>
    <property type="match status" value="1"/>
</dbReference>
<dbReference type="InterPro" id="IPR036565">
    <property type="entry name" value="Mur-like_cat_sf"/>
</dbReference>
<comment type="subcellular location">
    <subcellularLocation>
        <location evidence="8">Cytoplasm</location>
    </subcellularLocation>
</comment>
<dbReference type="InterPro" id="IPR004101">
    <property type="entry name" value="Mur_ligase_C"/>
</dbReference>
<comment type="caution">
    <text evidence="12">The sequence shown here is derived from an EMBL/GenBank/DDBJ whole genome shotgun (WGS) entry which is preliminary data.</text>
</comment>
<feature type="domain" description="Mur ligase central" evidence="11">
    <location>
        <begin position="107"/>
        <end position="319"/>
    </location>
</feature>
<dbReference type="Pfam" id="PF01225">
    <property type="entry name" value="Mur_ligase"/>
    <property type="match status" value="1"/>
</dbReference>
<sequence>MKLETLLQSIQVKDVMNDQDLNIYGVSYHSQKVTNGHLFVCVRGYKTDGHKYLAQAVEKGAVAAVVEEFQEGIDIPQYLVEDSRISLARLGAHFYNHPSKKLNMIGITATNGKTTTSYMTNAILENEGFKTGLIGTVSIKIDDTSIPSDLTTPESLDLQYYLNEMVEHDVSHVSMEVSSQALEMHRVEQVDYDIVTLNNVSREHIDSHGSFEKYFEVKSSLIRNASENSFAVLNLDCPYSSSLVNATKAQVVTFGVKSKDGHIHCKNLDLSTGRAKFTVEILKTFKVRDTEYIPGEFDIELAVPGLHSVYNAMVAITVALLSNVSVSTIQKTLKTFGGVERRFEFIFEDDFKIIDDHFANAGNINVTLETLKFMDYKKLHLVYAIRGERGPTVNRENADTIAEWAPKLGFNEIIATKSISHVTAKDKVTDEEQRVFEEVMDQAGIKVQLYDELPDAIAKALARAEEGDLILLAGCQGMDPGAEIALHQIEKLNADISKEKLFMPLRNRVSGQTEIV</sequence>
<dbReference type="GO" id="GO:0009252">
    <property type="term" value="P:peptidoglycan biosynthetic process"/>
    <property type="evidence" value="ECO:0007669"/>
    <property type="project" value="UniProtKB-KW"/>
</dbReference>
<comment type="pathway">
    <text evidence="1 8">Cell wall biogenesis; peptidoglycan biosynthesis.</text>
</comment>
<protein>
    <submittedName>
        <fullName evidence="12">UDP-N-acetylmuramyl-tripeptide synthetase</fullName>
    </submittedName>
</protein>
<evidence type="ECO:0000313" key="13">
    <source>
        <dbReference type="Proteomes" id="UP000481030"/>
    </source>
</evidence>
<dbReference type="PANTHER" id="PTHR23135:SF4">
    <property type="entry name" value="UDP-N-ACETYLMURAMOYL-L-ALANYL-D-GLUTAMATE--2,6-DIAMINOPIMELATE LIGASE MURE HOMOLOG, CHLOROPLASTIC"/>
    <property type="match status" value="1"/>
</dbReference>
<evidence type="ECO:0000256" key="1">
    <source>
        <dbReference type="ARBA" id="ARBA00004752"/>
    </source>
</evidence>
<dbReference type="AlphaFoldDB" id="A0A6L3UZP3"/>
<dbReference type="InterPro" id="IPR035911">
    <property type="entry name" value="MurE/MurF_N"/>
</dbReference>
<evidence type="ECO:0000259" key="10">
    <source>
        <dbReference type="Pfam" id="PF02875"/>
    </source>
</evidence>
<accession>A0A6L3UZP3</accession>
<dbReference type="InterPro" id="IPR005761">
    <property type="entry name" value="UDP-N-AcMur-Glu-dNH2Pim_ligase"/>
</dbReference>
<evidence type="ECO:0000256" key="4">
    <source>
        <dbReference type="ARBA" id="ARBA00022960"/>
    </source>
</evidence>
<evidence type="ECO:0000313" key="12">
    <source>
        <dbReference type="EMBL" id="KAB2329966.1"/>
    </source>
</evidence>